<dbReference type="InterPro" id="IPR008979">
    <property type="entry name" value="Galactose-bd-like_sf"/>
</dbReference>
<keyword evidence="4" id="KW-1185">Reference proteome</keyword>
<proteinExistence type="predicted"/>
<evidence type="ECO:0000256" key="1">
    <source>
        <dbReference type="SAM" id="SignalP"/>
    </source>
</evidence>
<name>A0A8E6BC24_9BACT</name>
<reference evidence="3" key="1">
    <citation type="submission" date="2021-05" db="EMBL/GenBank/DDBJ databases">
        <title>Complete genome sequence of the cellulolytic planctomycete Telmatocola sphagniphila SP2T and characterization of the first cellulase from planctomycetes.</title>
        <authorList>
            <person name="Rakitin A.L."/>
            <person name="Beletsky A.V."/>
            <person name="Naumoff D.G."/>
            <person name="Kulichevskaya I.S."/>
            <person name="Mardanov A.V."/>
            <person name="Ravin N.V."/>
            <person name="Dedysh S.N."/>
        </authorList>
    </citation>
    <scope>NUCLEOTIDE SEQUENCE</scope>
    <source>
        <strain evidence="3">SP2T</strain>
    </source>
</reference>
<dbReference type="InterPro" id="IPR000421">
    <property type="entry name" value="FA58C"/>
</dbReference>
<feature type="signal peptide" evidence="1">
    <location>
        <begin position="1"/>
        <end position="23"/>
    </location>
</feature>
<dbReference type="PANTHER" id="PTHR33321:SF12">
    <property type="entry name" value="PLANT BASIC SECRETORY PROTEIN (BSP) FAMILY PROTEIN"/>
    <property type="match status" value="1"/>
</dbReference>
<dbReference type="PANTHER" id="PTHR33321">
    <property type="match status" value="1"/>
</dbReference>
<evidence type="ECO:0000259" key="2">
    <source>
        <dbReference type="Pfam" id="PF00754"/>
    </source>
</evidence>
<evidence type="ECO:0000313" key="4">
    <source>
        <dbReference type="Proteomes" id="UP000676194"/>
    </source>
</evidence>
<accession>A0A8E6BC24</accession>
<dbReference type="KEGG" id="tsph:KIH39_24190"/>
<feature type="chain" id="PRO_5034816533" evidence="1">
    <location>
        <begin position="24"/>
        <end position="356"/>
    </location>
</feature>
<sequence length="356" mass="40382">MVLVIRISFLSLLLAGVAANSVAQSKKLAPITAVVECTQASAKGQIRQFVFDGNKETYFATEKNASAKDNFTLTFEKPVKVKTLEVLTGKPKGEDALKEANLEISEDGKTFQTVGKFQEGQATRKLDGKTVLAIRIQPTEDLKYPLTIREIVVDSEPAVRHFKYPVEFTIDVSDAPEMKEWTEKVARICERQYTMINEELKSEGFKPARSIRLTMKNDYDGVAYASGSRIVGSVKFFKSHPEDMGAFVHETVHVVQQYRTRGNPGWLVEGIADYIRFFKYEPGKAGRLNAERARYNGSYRTTAAFLNYLSEKYDPLIVQKLNKMLREGEYKEEAFQVLTKKTVQELDEEWRASLKK</sequence>
<dbReference type="Gene3D" id="2.60.120.260">
    <property type="entry name" value="Galactose-binding domain-like"/>
    <property type="match status" value="1"/>
</dbReference>
<dbReference type="AlphaFoldDB" id="A0A8E6BC24"/>
<gene>
    <name evidence="3" type="ORF">KIH39_24190</name>
</gene>
<organism evidence="3 4">
    <name type="scientific">Telmatocola sphagniphila</name>
    <dbReference type="NCBI Taxonomy" id="1123043"/>
    <lineage>
        <taxon>Bacteria</taxon>
        <taxon>Pseudomonadati</taxon>
        <taxon>Planctomycetota</taxon>
        <taxon>Planctomycetia</taxon>
        <taxon>Gemmatales</taxon>
        <taxon>Gemmataceae</taxon>
    </lineage>
</organism>
<evidence type="ECO:0000313" key="3">
    <source>
        <dbReference type="EMBL" id="QVL35001.1"/>
    </source>
</evidence>
<dbReference type="Pfam" id="PF00754">
    <property type="entry name" value="F5_F8_type_C"/>
    <property type="match status" value="1"/>
</dbReference>
<feature type="domain" description="F5/8 type C" evidence="2">
    <location>
        <begin position="42"/>
        <end position="140"/>
    </location>
</feature>
<dbReference type="SUPFAM" id="SSF49785">
    <property type="entry name" value="Galactose-binding domain-like"/>
    <property type="match status" value="1"/>
</dbReference>
<protein>
    <submittedName>
        <fullName evidence="3">Discoidin domain-containing protein</fullName>
    </submittedName>
</protein>
<dbReference type="InterPro" id="IPR007541">
    <property type="entry name" value="Uncharacterised_BSP"/>
</dbReference>
<dbReference type="Proteomes" id="UP000676194">
    <property type="component" value="Chromosome"/>
</dbReference>
<keyword evidence="1" id="KW-0732">Signal</keyword>
<dbReference type="EMBL" id="CP074694">
    <property type="protein sequence ID" value="QVL35001.1"/>
    <property type="molecule type" value="Genomic_DNA"/>
</dbReference>
<dbReference type="Pfam" id="PF04450">
    <property type="entry name" value="BSP"/>
    <property type="match status" value="1"/>
</dbReference>